<evidence type="ECO:0000313" key="5">
    <source>
        <dbReference type="EMBL" id="KAK2983343.1"/>
    </source>
</evidence>
<protein>
    <recommendedName>
        <fullName evidence="4">DUF7792 domain-containing protein</fullName>
    </recommendedName>
</protein>
<dbReference type="Proteomes" id="UP001187471">
    <property type="component" value="Unassembled WGS sequence"/>
</dbReference>
<dbReference type="AlphaFoldDB" id="A0AA88R6I2"/>
<dbReference type="InterPro" id="IPR011989">
    <property type="entry name" value="ARM-like"/>
</dbReference>
<dbReference type="InterPro" id="IPR016024">
    <property type="entry name" value="ARM-type_fold"/>
</dbReference>
<dbReference type="Gene3D" id="1.25.10.10">
    <property type="entry name" value="Leucine-rich Repeat Variant"/>
    <property type="match status" value="3"/>
</dbReference>
<dbReference type="SMART" id="SM00185">
    <property type="entry name" value="ARM"/>
    <property type="match status" value="4"/>
</dbReference>
<dbReference type="InterPro" id="IPR056694">
    <property type="entry name" value="DUF7792"/>
</dbReference>
<dbReference type="PANTHER" id="PTHR46168:SF1">
    <property type="entry name" value="ARMADILLO REPEAT ONLY 4"/>
    <property type="match status" value="1"/>
</dbReference>
<evidence type="ECO:0000256" key="3">
    <source>
        <dbReference type="SAM" id="MobiDB-lite"/>
    </source>
</evidence>
<dbReference type="PROSITE" id="PS50176">
    <property type="entry name" value="ARM_REPEAT"/>
    <property type="match status" value="1"/>
</dbReference>
<dbReference type="SUPFAM" id="SSF48371">
    <property type="entry name" value="ARM repeat"/>
    <property type="match status" value="1"/>
</dbReference>
<comment type="caution">
    <text evidence="5">The sequence shown here is derived from an EMBL/GenBank/DDBJ whole genome shotgun (WGS) entry which is preliminary data.</text>
</comment>
<evidence type="ECO:0000313" key="6">
    <source>
        <dbReference type="Proteomes" id="UP001187471"/>
    </source>
</evidence>
<keyword evidence="6" id="KW-1185">Reference proteome</keyword>
<proteinExistence type="predicted"/>
<keyword evidence="1" id="KW-0677">Repeat</keyword>
<gene>
    <name evidence="5" type="ORF">RJ640_016081</name>
</gene>
<evidence type="ECO:0000256" key="2">
    <source>
        <dbReference type="PROSITE-ProRule" id="PRU00259"/>
    </source>
</evidence>
<name>A0AA88R6I2_9ASTE</name>
<evidence type="ECO:0000256" key="1">
    <source>
        <dbReference type="ARBA" id="ARBA00022737"/>
    </source>
</evidence>
<feature type="compositionally biased region" description="Basic and acidic residues" evidence="3">
    <location>
        <begin position="341"/>
        <end position="353"/>
    </location>
</feature>
<feature type="region of interest" description="Disordered" evidence="3">
    <location>
        <begin position="334"/>
        <end position="353"/>
    </location>
</feature>
<feature type="repeat" description="ARM" evidence="2">
    <location>
        <begin position="192"/>
        <end position="235"/>
    </location>
</feature>
<organism evidence="5 6">
    <name type="scientific">Escallonia rubra</name>
    <dbReference type="NCBI Taxonomy" id="112253"/>
    <lineage>
        <taxon>Eukaryota</taxon>
        <taxon>Viridiplantae</taxon>
        <taxon>Streptophyta</taxon>
        <taxon>Embryophyta</taxon>
        <taxon>Tracheophyta</taxon>
        <taxon>Spermatophyta</taxon>
        <taxon>Magnoliopsida</taxon>
        <taxon>eudicotyledons</taxon>
        <taxon>Gunneridae</taxon>
        <taxon>Pentapetalae</taxon>
        <taxon>asterids</taxon>
        <taxon>campanulids</taxon>
        <taxon>Escalloniales</taxon>
        <taxon>Escalloniaceae</taxon>
        <taxon>Escallonia</taxon>
    </lineage>
</organism>
<accession>A0AA88R6I2</accession>
<dbReference type="PANTHER" id="PTHR46168">
    <property type="entry name" value="ARMADILLO REPEAT ONLY 4"/>
    <property type="match status" value="1"/>
</dbReference>
<dbReference type="InterPro" id="IPR000225">
    <property type="entry name" value="Armadillo"/>
</dbReference>
<feature type="domain" description="DUF7792" evidence="4">
    <location>
        <begin position="9"/>
        <end position="128"/>
    </location>
</feature>
<evidence type="ECO:0000259" key="4">
    <source>
        <dbReference type="Pfam" id="PF25055"/>
    </source>
</evidence>
<reference evidence="5" key="1">
    <citation type="submission" date="2022-12" db="EMBL/GenBank/DDBJ databases">
        <title>Draft genome assemblies for two species of Escallonia (Escalloniales).</title>
        <authorList>
            <person name="Chanderbali A."/>
            <person name="Dervinis C."/>
            <person name="Anghel I."/>
            <person name="Soltis D."/>
            <person name="Soltis P."/>
            <person name="Zapata F."/>
        </authorList>
    </citation>
    <scope>NUCLEOTIDE SEQUENCE</scope>
    <source>
        <strain evidence="5">UCBG92.1500</strain>
        <tissue evidence="5">Leaf</tissue>
    </source>
</reference>
<dbReference type="EMBL" id="JAVXUO010001336">
    <property type="protein sequence ID" value="KAK2983343.1"/>
    <property type="molecule type" value="Genomic_DNA"/>
</dbReference>
<dbReference type="Pfam" id="PF00514">
    <property type="entry name" value="Arm"/>
    <property type="match status" value="1"/>
</dbReference>
<dbReference type="Pfam" id="PF25055">
    <property type="entry name" value="DUF7792"/>
    <property type="match status" value="1"/>
</dbReference>
<sequence length="596" mass="66096">MASEEKRIEDVLSHPIMLAELIRKAVDDADWFKLECSEAFKLVDRLSAMLRSAVRFANAGPFYERPIRRIAADITKNLGRALTLVQKCRRRSILRRVMTIVSAADFRKLFSLLEASIGDMTWLISIYDNDGGGGIAISLPPIATNDPILSWVWSFIASLHLGQLNDRIEAANEIYTVAKDNDRNKKIIVEEGGISPLLKLLKESGSPEAQIAAANALYVLSDDQDTVKLIGDELGVPIVVSVLGNSPIRVQIIVARLVARMAGKHAAVQEDFGKENVIRPLVTLLSFDTIVDDPRLQYAKKSINSIVQINKQLDRNSLTSFNYKPGSSLWFHTEGSSRGGLRKERENETPEMKHKLKTSCTEALWMLARGSVSNGRRITETKGLLCLANLIEGENGELQKNCLMTVMEIAAAAESNADLRRAAFKTNSPAAKAVVDQLLRVIKEYDSSVLQIPAIRSIGSLARTFPARQTHIICPLVEQLSHRNQDVAMEATISLEKFACPENFLCVEHSKAIIEFNGIPPLMRLLRGNEWTQLHALFLLSYLALHAGHSEALEQARVLVALEGADRTAAAQNPELRELISKAIYHLNMYRAGYTS</sequence>